<organism evidence="8 9">
    <name type="scientific">Paramagnetospirillum magneticum (strain ATCC 700264 / AMB-1)</name>
    <name type="common">Magnetospirillum magneticum</name>
    <dbReference type="NCBI Taxonomy" id="342108"/>
    <lineage>
        <taxon>Bacteria</taxon>
        <taxon>Pseudomonadati</taxon>
        <taxon>Pseudomonadota</taxon>
        <taxon>Alphaproteobacteria</taxon>
        <taxon>Rhodospirillales</taxon>
        <taxon>Magnetospirillaceae</taxon>
        <taxon>Paramagnetospirillum</taxon>
    </lineage>
</organism>
<evidence type="ECO:0000256" key="2">
    <source>
        <dbReference type="ARBA" id="ARBA00019205"/>
    </source>
</evidence>
<gene>
    <name evidence="8" type="ordered locus">amb2953</name>
</gene>
<dbReference type="InterPro" id="IPR013785">
    <property type="entry name" value="Aldolase_TIM"/>
</dbReference>
<dbReference type="InterPro" id="IPR022412">
    <property type="entry name" value="Quinolinate_PRibosylTrfase_N"/>
</dbReference>
<dbReference type="GO" id="GO:0005737">
    <property type="term" value="C:cytoplasm"/>
    <property type="evidence" value="ECO:0007669"/>
    <property type="project" value="TreeGrafter"/>
</dbReference>
<dbReference type="HOGENOM" id="CLU_039622_2_1_5"/>
<dbReference type="FunFam" id="3.20.20.70:FF:000030">
    <property type="entry name" value="Nicotinate-nucleotide pyrophosphorylase, carboxylating"/>
    <property type="match status" value="1"/>
</dbReference>
<evidence type="ECO:0000256" key="5">
    <source>
        <dbReference type="PIRNR" id="PIRNR006250"/>
    </source>
</evidence>
<dbReference type="OrthoDB" id="8216773at2"/>
<dbReference type="GO" id="GO:0004514">
    <property type="term" value="F:nicotinate-nucleotide diphosphorylase (carboxylating) activity"/>
    <property type="evidence" value="ECO:0007669"/>
    <property type="project" value="InterPro"/>
</dbReference>
<dbReference type="EMBL" id="AP007255">
    <property type="protein sequence ID" value="BAE51757.1"/>
    <property type="molecule type" value="Genomic_DNA"/>
</dbReference>
<feature type="domain" description="Quinolinate phosphoribosyl transferase N-terminal" evidence="7">
    <location>
        <begin position="21"/>
        <end position="104"/>
    </location>
</feature>
<dbReference type="CDD" id="cd01573">
    <property type="entry name" value="modD_like"/>
    <property type="match status" value="1"/>
</dbReference>
<proteinExistence type="inferred from homology"/>
<dbReference type="Gene3D" id="3.20.20.70">
    <property type="entry name" value="Aldolase class I"/>
    <property type="match status" value="1"/>
</dbReference>
<reference evidence="8 9" key="1">
    <citation type="journal article" date="2005" name="DNA Res.">
        <title>Complete genome sequence of the facultative anaerobic magnetotactic bacterium Magnetospirillum sp. strain AMB-1.</title>
        <authorList>
            <person name="Matsunaga T."/>
            <person name="Okamura Y."/>
            <person name="Fukuda Y."/>
            <person name="Wahyudi A.T."/>
            <person name="Murase Y."/>
            <person name="Takeyama H."/>
        </authorList>
    </citation>
    <scope>NUCLEOTIDE SEQUENCE [LARGE SCALE GENOMIC DNA]</scope>
    <source>
        <strain evidence="9">ATCC 700264 / AMB-1</strain>
    </source>
</reference>
<evidence type="ECO:0000313" key="9">
    <source>
        <dbReference type="Proteomes" id="UP000007058"/>
    </source>
</evidence>
<name>Q2W318_PARM1</name>
<dbReference type="Pfam" id="PF02749">
    <property type="entry name" value="QRPTase_N"/>
    <property type="match status" value="1"/>
</dbReference>
<dbReference type="RefSeq" id="WP_011385330.1">
    <property type="nucleotide sequence ID" value="NC_007626.1"/>
</dbReference>
<dbReference type="Pfam" id="PF01729">
    <property type="entry name" value="QRPTase_C"/>
    <property type="match status" value="1"/>
</dbReference>
<dbReference type="InterPro" id="IPR037128">
    <property type="entry name" value="Quinolinate_PRibosylTase_N_sf"/>
</dbReference>
<protein>
    <recommendedName>
        <fullName evidence="2">Putative pyrophosphorylase ModD</fullName>
    </recommendedName>
</protein>
<dbReference type="InterPro" id="IPR002638">
    <property type="entry name" value="Quinolinate_PRibosylTrfase_C"/>
</dbReference>
<dbReference type="PANTHER" id="PTHR32179:SF4">
    <property type="entry name" value="PYROPHOSPHORYLASE MODD-RELATED"/>
    <property type="match status" value="1"/>
</dbReference>
<dbReference type="InterPro" id="IPR027277">
    <property type="entry name" value="NadC/ModD"/>
</dbReference>
<dbReference type="PIRSF" id="PIRSF006250">
    <property type="entry name" value="NadC_ModD"/>
    <property type="match status" value="1"/>
</dbReference>
<comment type="similarity">
    <text evidence="1 5">Belongs to the NadC/ModD family.</text>
</comment>
<evidence type="ECO:0000259" key="6">
    <source>
        <dbReference type="Pfam" id="PF01729"/>
    </source>
</evidence>
<dbReference type="Gene3D" id="3.90.1170.20">
    <property type="entry name" value="Quinolinate phosphoribosyl transferase, N-terminal domain"/>
    <property type="match status" value="1"/>
</dbReference>
<dbReference type="InterPro" id="IPR006242">
    <property type="entry name" value="ModD"/>
</dbReference>
<keyword evidence="9" id="KW-1185">Reference proteome</keyword>
<keyword evidence="4 5" id="KW-0808">Transferase</keyword>
<dbReference type="SUPFAM" id="SSF51690">
    <property type="entry name" value="Nicotinate/Quinolinate PRTase C-terminal domain-like"/>
    <property type="match status" value="1"/>
</dbReference>
<accession>Q2W318</accession>
<feature type="domain" description="Quinolinate phosphoribosyl transferase C-terminal" evidence="6">
    <location>
        <begin position="106"/>
        <end position="273"/>
    </location>
</feature>
<evidence type="ECO:0000256" key="3">
    <source>
        <dbReference type="ARBA" id="ARBA00022676"/>
    </source>
</evidence>
<dbReference type="AlphaFoldDB" id="Q2W318"/>
<dbReference type="Proteomes" id="UP000007058">
    <property type="component" value="Chromosome"/>
</dbReference>
<keyword evidence="3 5" id="KW-0328">Glycosyltransferase</keyword>
<dbReference type="KEGG" id="mag:amb2953"/>
<dbReference type="GO" id="GO:0009435">
    <property type="term" value="P:NAD+ biosynthetic process"/>
    <property type="evidence" value="ECO:0007669"/>
    <property type="project" value="InterPro"/>
</dbReference>
<dbReference type="SUPFAM" id="SSF54675">
    <property type="entry name" value="Nicotinate/Quinolinate PRTase N-terminal domain-like"/>
    <property type="match status" value="1"/>
</dbReference>
<dbReference type="STRING" id="342108.amb2953"/>
<evidence type="ECO:0000256" key="1">
    <source>
        <dbReference type="ARBA" id="ARBA00009400"/>
    </source>
</evidence>
<evidence type="ECO:0000256" key="4">
    <source>
        <dbReference type="ARBA" id="ARBA00022679"/>
    </source>
</evidence>
<dbReference type="PANTHER" id="PTHR32179">
    <property type="entry name" value="NICOTINATE-NUCLEOTIDE PYROPHOSPHORYLASE [CARBOXYLATING]"/>
    <property type="match status" value="1"/>
</dbReference>
<dbReference type="NCBIfam" id="TIGR01334">
    <property type="entry name" value="modD"/>
    <property type="match status" value="1"/>
</dbReference>
<dbReference type="GO" id="GO:0034213">
    <property type="term" value="P:quinolinate catabolic process"/>
    <property type="evidence" value="ECO:0007669"/>
    <property type="project" value="TreeGrafter"/>
</dbReference>
<sequence>MIRITDEELDRFFHDDVPHGDLTTRSLGLAEAPAAMAFRAGAAMVASSTEEAARLLTRLGCAVTASVASGTRATTGDLLLVATGPAEAVLAGWKVAQTLMEYASGIASATARIVDAARAANPGVVVACTRKTFPGTKAVAIKAVIAGGGVPHRLGLSDSVLLFPEHRALLDDGSMADSVRRLKQSCPEKKIVVEVTSAEEAEAAALAGADVIQLEKFTPAETAETVGRMGHYGILVAAAGGINATNAAAYAQAGAAVLVTSAPYCAQPVDVKVAITRQ</sequence>
<evidence type="ECO:0000313" key="8">
    <source>
        <dbReference type="EMBL" id="BAE51757.1"/>
    </source>
</evidence>
<dbReference type="InterPro" id="IPR036068">
    <property type="entry name" value="Nicotinate_pribotase-like_C"/>
</dbReference>
<evidence type="ECO:0000259" key="7">
    <source>
        <dbReference type="Pfam" id="PF02749"/>
    </source>
</evidence>